<keyword evidence="1" id="KW-0285">Flavoprotein</keyword>
<accession>A0ABS0LPM3</accession>
<proteinExistence type="predicted"/>
<evidence type="ECO:0000256" key="1">
    <source>
        <dbReference type="ARBA" id="ARBA00022630"/>
    </source>
</evidence>
<dbReference type="Pfam" id="PF03358">
    <property type="entry name" value="FMN_red"/>
    <property type="match status" value="1"/>
</dbReference>
<dbReference type="SUPFAM" id="SSF52218">
    <property type="entry name" value="Flavoproteins"/>
    <property type="match status" value="1"/>
</dbReference>
<sequence>MKIVLLSGSRMGSKTRQAIDLTHQLIQNQYEEIHVDLIDLAEKEIDFADGHHYLELTGDAGQVTQTIMESDALIIGSPIFQASLPGSLKNIFDLLPQNALRGKTVGIVITAGSPKHYLIAEYQLKPILTYMKAMVLPSYVFIEETDYAQGKIINQDIHYRLENLIKDTILSNQALQLAQQQEEDTYDF</sequence>
<dbReference type="InterPro" id="IPR051814">
    <property type="entry name" value="NAD(P)H-dep_FMN_reductase"/>
</dbReference>
<dbReference type="PANTHER" id="PTHR43408:SF2">
    <property type="entry name" value="FMN REDUCTASE (NADPH)"/>
    <property type="match status" value="1"/>
</dbReference>
<dbReference type="Gene3D" id="3.40.50.360">
    <property type="match status" value="1"/>
</dbReference>
<reference evidence="5 6" key="1">
    <citation type="submission" date="2020-07" db="EMBL/GenBank/DDBJ databases">
        <title>Facklamia lactis sp. nov., isolated from raw milk.</title>
        <authorList>
            <person name="Doll E.V."/>
            <person name="Huptas C."/>
            <person name="Staib L."/>
            <person name="Wenning M."/>
            <person name="Scherer S."/>
        </authorList>
    </citation>
    <scope>NUCLEOTIDE SEQUENCE [LARGE SCALE GENOMIC DNA]</scope>
    <source>
        <strain evidence="5 6">DSM 111018</strain>
    </source>
</reference>
<dbReference type="Proteomes" id="UP000721415">
    <property type="component" value="Unassembled WGS sequence"/>
</dbReference>
<name>A0ABS0LPM3_9LACT</name>
<comment type="caution">
    <text evidence="5">The sequence shown here is derived from an EMBL/GenBank/DDBJ whole genome shotgun (WGS) entry which is preliminary data.</text>
</comment>
<dbReference type="InterPro" id="IPR029039">
    <property type="entry name" value="Flavoprotein-like_sf"/>
</dbReference>
<gene>
    <name evidence="5" type="ORF">HZY91_04265</name>
</gene>
<evidence type="ECO:0000259" key="4">
    <source>
        <dbReference type="Pfam" id="PF03358"/>
    </source>
</evidence>
<dbReference type="InterPro" id="IPR005025">
    <property type="entry name" value="FMN_Rdtase-like_dom"/>
</dbReference>
<dbReference type="EMBL" id="JACBXQ010000002">
    <property type="protein sequence ID" value="MBG9986106.1"/>
    <property type="molecule type" value="Genomic_DNA"/>
</dbReference>
<feature type="domain" description="NADPH-dependent FMN reductase-like" evidence="4">
    <location>
        <begin position="1"/>
        <end position="143"/>
    </location>
</feature>
<dbReference type="PANTHER" id="PTHR43408">
    <property type="entry name" value="FMN REDUCTASE (NADPH)"/>
    <property type="match status" value="1"/>
</dbReference>
<dbReference type="RefSeq" id="WP_197115023.1">
    <property type="nucleotide sequence ID" value="NZ_JACBXQ010000002.1"/>
</dbReference>
<evidence type="ECO:0000313" key="5">
    <source>
        <dbReference type="EMBL" id="MBG9986106.1"/>
    </source>
</evidence>
<keyword evidence="2" id="KW-0288">FMN</keyword>
<evidence type="ECO:0000313" key="6">
    <source>
        <dbReference type="Proteomes" id="UP000721415"/>
    </source>
</evidence>
<keyword evidence="6" id="KW-1185">Reference proteome</keyword>
<protein>
    <submittedName>
        <fullName evidence="5">NAD(P)H-dependent oxidoreductase</fullName>
    </submittedName>
</protein>
<evidence type="ECO:0000256" key="2">
    <source>
        <dbReference type="ARBA" id="ARBA00022643"/>
    </source>
</evidence>
<evidence type="ECO:0000256" key="3">
    <source>
        <dbReference type="ARBA" id="ARBA00023002"/>
    </source>
</evidence>
<organism evidence="5 6">
    <name type="scientific">Facklamia lactis</name>
    <dbReference type="NCBI Taxonomy" id="2749967"/>
    <lineage>
        <taxon>Bacteria</taxon>
        <taxon>Bacillati</taxon>
        <taxon>Bacillota</taxon>
        <taxon>Bacilli</taxon>
        <taxon>Lactobacillales</taxon>
        <taxon>Aerococcaceae</taxon>
        <taxon>Facklamia</taxon>
    </lineage>
</organism>
<keyword evidence="3" id="KW-0560">Oxidoreductase</keyword>